<dbReference type="Proteomes" id="UP001628220">
    <property type="component" value="Unassembled WGS sequence"/>
</dbReference>
<dbReference type="RefSeq" id="WP_411915725.1">
    <property type="nucleotide sequence ID" value="NZ_BAAFSF010000003.1"/>
</dbReference>
<evidence type="ECO:0008006" key="3">
    <source>
        <dbReference type="Google" id="ProtNLM"/>
    </source>
</evidence>
<gene>
    <name evidence="1" type="ORF">Tsumi_10260</name>
</gene>
<dbReference type="SUPFAM" id="SSF160631">
    <property type="entry name" value="SMI1/KNR4-like"/>
    <property type="match status" value="1"/>
</dbReference>
<accession>A0ABQ0E2H7</accession>
<dbReference type="Pfam" id="PF14567">
    <property type="entry name" value="SUKH_5"/>
    <property type="match status" value="1"/>
</dbReference>
<reference evidence="1 2" key="1">
    <citation type="journal article" date="2025" name="Int. J. Syst. Evol. Microbiol.">
        <title>Desulfovibrio falkowii sp. nov., Porphyromonas miyakawae sp. nov., Mediterraneibacter flintii sp. nov. and Owariibacterium komagatae gen. nov., sp. nov., isolated from human faeces.</title>
        <authorList>
            <person name="Hamaguchi T."/>
            <person name="Ohara M."/>
            <person name="Hisatomi A."/>
            <person name="Sekiguchi K."/>
            <person name="Takeda J.I."/>
            <person name="Ueyama J."/>
            <person name="Ito M."/>
            <person name="Nishiwaki H."/>
            <person name="Ogi T."/>
            <person name="Hirayama M."/>
            <person name="Ohkuma M."/>
            <person name="Sakamoto M."/>
            <person name="Ohno K."/>
        </authorList>
    </citation>
    <scope>NUCLEOTIDE SEQUENCE [LARGE SCALE GENOMIC DNA]</scope>
    <source>
        <strain evidence="1 2">13CB11C</strain>
    </source>
</reference>
<dbReference type="Gene3D" id="3.40.1580.10">
    <property type="entry name" value="SMI1/KNR4-like"/>
    <property type="match status" value="1"/>
</dbReference>
<name>A0ABQ0E2H7_9PORP</name>
<sequence length="144" mass="16124">MDKDIIKRLEEFFLEEPIARGIETPTSKLYEVAQTLGVELDEQYKLFQTLFGGSVIGTIEVVGISGYNSTMLDDYDVVELTQEFRETFNTQGIVIGVDYDGSYFVLSPSGEILLFSDEGNCPIVYAPNLESYIQKALAEIDIVE</sequence>
<evidence type="ECO:0000313" key="1">
    <source>
        <dbReference type="EMBL" id="GAB1251920.1"/>
    </source>
</evidence>
<keyword evidence="2" id="KW-1185">Reference proteome</keyword>
<comment type="caution">
    <text evidence="1">The sequence shown here is derived from an EMBL/GenBank/DDBJ whole genome shotgun (WGS) entry which is preliminary data.</text>
</comment>
<organism evidence="1 2">
    <name type="scientific">Porphyromonas miyakawae</name>
    <dbReference type="NCBI Taxonomy" id="3137470"/>
    <lineage>
        <taxon>Bacteria</taxon>
        <taxon>Pseudomonadati</taxon>
        <taxon>Bacteroidota</taxon>
        <taxon>Bacteroidia</taxon>
        <taxon>Bacteroidales</taxon>
        <taxon>Porphyromonadaceae</taxon>
        <taxon>Porphyromonas</taxon>
    </lineage>
</organism>
<protein>
    <recommendedName>
        <fullName evidence="3">SMI1/KNR4 family protein</fullName>
    </recommendedName>
</protein>
<evidence type="ECO:0000313" key="2">
    <source>
        <dbReference type="Proteomes" id="UP001628220"/>
    </source>
</evidence>
<dbReference type="InterPro" id="IPR037883">
    <property type="entry name" value="Knr4/Smi1-like_sf"/>
</dbReference>
<proteinExistence type="predicted"/>
<dbReference type="EMBL" id="BAAFSF010000003">
    <property type="protein sequence ID" value="GAB1251920.1"/>
    <property type="molecule type" value="Genomic_DNA"/>
</dbReference>